<reference evidence="1" key="1">
    <citation type="submission" date="2022-10" db="EMBL/GenBank/DDBJ databases">
        <title>Tapping the CABI collections for fungal endophytes: first genome assemblies for Collariella, Neodidymelliopsis, Ascochyta clinopodiicola, Didymella pomorum, Didymosphaeria variabile, Neocosmospora piperis and Neocucurbitaria cava.</title>
        <authorList>
            <person name="Hill R."/>
        </authorList>
    </citation>
    <scope>NUCLEOTIDE SEQUENCE</scope>
    <source>
        <strain evidence="1">IMI 356815</strain>
    </source>
</reference>
<protein>
    <submittedName>
        <fullName evidence="1">Uncharacterized protein</fullName>
    </submittedName>
</protein>
<dbReference type="EMBL" id="JAPEUX010000005">
    <property type="protein sequence ID" value="KAJ4352123.1"/>
    <property type="molecule type" value="Genomic_DNA"/>
</dbReference>
<dbReference type="Proteomes" id="UP001140513">
    <property type="component" value="Unassembled WGS sequence"/>
</dbReference>
<dbReference type="RefSeq" id="XP_056070479.1">
    <property type="nucleotide sequence ID" value="XM_056216232.1"/>
</dbReference>
<gene>
    <name evidence="1" type="ORF">N0V89_007469</name>
</gene>
<dbReference type="GeneID" id="80910999"/>
<accession>A0A9W8XIX5</accession>
<proteinExistence type="predicted"/>
<keyword evidence="2" id="KW-1185">Reference proteome</keyword>
<sequence length="152" mass="16883">MANRYNPYTVRKQPAKQLGVSDPKNWAHTPGRWVAFGATAEQDPPSTSNCFVENTSGSEECFKFDVTGTPYYRFQCTPRACGNPKCQGNSRVLMNFTPPGWDLGHPGFGAYGNPMNPDYQGTKDQGFFIEQDGQLVWNSAKWGAEQPPGWGH</sequence>
<evidence type="ECO:0000313" key="2">
    <source>
        <dbReference type="Proteomes" id="UP001140513"/>
    </source>
</evidence>
<evidence type="ECO:0000313" key="1">
    <source>
        <dbReference type="EMBL" id="KAJ4352123.1"/>
    </source>
</evidence>
<name>A0A9W8XIX5_9PLEO</name>
<dbReference type="AlphaFoldDB" id="A0A9W8XIX5"/>
<comment type="caution">
    <text evidence="1">The sequence shown here is derived from an EMBL/GenBank/DDBJ whole genome shotgun (WGS) entry which is preliminary data.</text>
</comment>
<organism evidence="1 2">
    <name type="scientific">Didymosphaeria variabile</name>
    <dbReference type="NCBI Taxonomy" id="1932322"/>
    <lineage>
        <taxon>Eukaryota</taxon>
        <taxon>Fungi</taxon>
        <taxon>Dikarya</taxon>
        <taxon>Ascomycota</taxon>
        <taxon>Pezizomycotina</taxon>
        <taxon>Dothideomycetes</taxon>
        <taxon>Pleosporomycetidae</taxon>
        <taxon>Pleosporales</taxon>
        <taxon>Massarineae</taxon>
        <taxon>Didymosphaeriaceae</taxon>
        <taxon>Didymosphaeria</taxon>
    </lineage>
</organism>